<sequence length="45" mass="5669">MENLWKAYQKNYYYAANISWQMVMQSIRFLYEISYNDNERTIIHE</sequence>
<dbReference type="EMBL" id="ABYJ02000065">
    <property type="protein sequence ID" value="EEV01687.1"/>
    <property type="molecule type" value="Genomic_DNA"/>
</dbReference>
<protein>
    <submittedName>
        <fullName evidence="1">Uncharacterized protein</fullName>
    </submittedName>
</protein>
<accession>C7G936</accession>
<dbReference type="Proteomes" id="UP000004828">
    <property type="component" value="Unassembled WGS sequence"/>
</dbReference>
<proteinExistence type="predicted"/>
<gene>
    <name evidence="1" type="ORF">ROSINTL182_06413</name>
</gene>
<evidence type="ECO:0000313" key="1">
    <source>
        <dbReference type="EMBL" id="EEV01687.1"/>
    </source>
</evidence>
<dbReference type="HOGENOM" id="CLU_3204778_0_0_9"/>
<dbReference type="AlphaFoldDB" id="C7G936"/>
<comment type="caution">
    <text evidence="1">The sequence shown here is derived from an EMBL/GenBank/DDBJ whole genome shotgun (WGS) entry which is preliminary data.</text>
</comment>
<organism evidence="1 2">
    <name type="scientific">Roseburia intestinalis L1-82</name>
    <dbReference type="NCBI Taxonomy" id="536231"/>
    <lineage>
        <taxon>Bacteria</taxon>
        <taxon>Bacillati</taxon>
        <taxon>Bacillota</taxon>
        <taxon>Clostridia</taxon>
        <taxon>Lachnospirales</taxon>
        <taxon>Lachnospiraceae</taxon>
        <taxon>Roseburia</taxon>
    </lineage>
</organism>
<reference evidence="1 2" key="1">
    <citation type="submission" date="2009-08" db="EMBL/GenBank/DDBJ databases">
        <authorList>
            <person name="Weinstock G."/>
            <person name="Sodergren E."/>
            <person name="Clifton S."/>
            <person name="Fulton L."/>
            <person name="Fulton B."/>
            <person name="Courtney L."/>
            <person name="Fronick C."/>
            <person name="Harrison M."/>
            <person name="Strong C."/>
            <person name="Farmer C."/>
            <person name="Delahaunty K."/>
            <person name="Markovic C."/>
            <person name="Hall O."/>
            <person name="Minx P."/>
            <person name="Tomlinson C."/>
            <person name="Mitreva M."/>
            <person name="Nelson J."/>
            <person name="Hou S."/>
            <person name="Wollam A."/>
            <person name="Pepin K.H."/>
            <person name="Johnson M."/>
            <person name="Bhonagiri V."/>
            <person name="Nash W.E."/>
            <person name="Warren W."/>
            <person name="Chinwalla A."/>
            <person name="Mardis E.R."/>
            <person name="Wilson R.K."/>
        </authorList>
    </citation>
    <scope>NUCLEOTIDE SEQUENCE [LARGE SCALE GENOMIC DNA]</scope>
    <source>
        <strain evidence="1 2">L1-82</strain>
    </source>
</reference>
<name>C7G936_9FIRM</name>
<evidence type="ECO:0000313" key="2">
    <source>
        <dbReference type="Proteomes" id="UP000004828"/>
    </source>
</evidence>